<dbReference type="RefSeq" id="WP_068812419.1">
    <property type="nucleotide sequence ID" value="NZ_BMIY01000006.1"/>
</dbReference>
<dbReference type="SUPFAM" id="SSF52833">
    <property type="entry name" value="Thioredoxin-like"/>
    <property type="match status" value="1"/>
</dbReference>
<dbReference type="InterPro" id="IPR004045">
    <property type="entry name" value="Glutathione_S-Trfase_N"/>
</dbReference>
<gene>
    <name evidence="3" type="ORF">GCM10011403_16810</name>
</gene>
<keyword evidence="4" id="KW-1185">Reference proteome</keyword>
<reference evidence="3" key="2">
    <citation type="submission" date="2020-09" db="EMBL/GenBank/DDBJ databases">
        <authorList>
            <person name="Sun Q."/>
            <person name="Zhou Y."/>
        </authorList>
    </citation>
    <scope>NUCLEOTIDE SEQUENCE</scope>
    <source>
        <strain evidence="3">CGMCC 1.15425</strain>
    </source>
</reference>
<evidence type="ECO:0000259" key="2">
    <source>
        <dbReference type="PROSITE" id="PS50405"/>
    </source>
</evidence>
<dbReference type="SUPFAM" id="SSF47616">
    <property type="entry name" value="GST C-terminal domain-like"/>
    <property type="match status" value="1"/>
</dbReference>
<dbReference type="Pfam" id="PF13410">
    <property type="entry name" value="GST_C_2"/>
    <property type="match status" value="1"/>
</dbReference>
<evidence type="ECO:0000259" key="1">
    <source>
        <dbReference type="PROSITE" id="PS50404"/>
    </source>
</evidence>
<dbReference type="InterPro" id="IPR050983">
    <property type="entry name" value="GST_Omega/HSP26"/>
</dbReference>
<dbReference type="Gene3D" id="1.20.1050.10">
    <property type="match status" value="1"/>
</dbReference>
<dbReference type="InterPro" id="IPR036249">
    <property type="entry name" value="Thioredoxin-like_sf"/>
</dbReference>
<feature type="domain" description="GST C-terminal" evidence="2">
    <location>
        <begin position="77"/>
        <end position="211"/>
    </location>
</feature>
<dbReference type="PROSITE" id="PS50405">
    <property type="entry name" value="GST_CTER"/>
    <property type="match status" value="1"/>
</dbReference>
<sequence length="227" mass="26751">MSAILYTFRRCPYAMRARLAIAYCLPDHYFELREVVLRDKPGALIKISPKATVPVVQLANGEVLEESLEIMLFALSQHKERGQALLPDALKNDIFHLIEQNDGDFKWALDRYKYSDRYEESQMYYREKGEIFLSQLNARLETSRYLMGEGPTLADLAIFPFIRQFAHVDKKWFDASSYQPLAQWLDDWLMSDIFKGIMQKYPQWHERAKAVYFPHDSQDAKERKSHE</sequence>
<dbReference type="PROSITE" id="PS50404">
    <property type="entry name" value="GST_NTER"/>
    <property type="match status" value="1"/>
</dbReference>
<dbReference type="Gene3D" id="3.40.30.10">
    <property type="entry name" value="Glutaredoxin"/>
    <property type="match status" value="1"/>
</dbReference>
<dbReference type="InterPro" id="IPR036282">
    <property type="entry name" value="Glutathione-S-Trfase_C_sf"/>
</dbReference>
<dbReference type="CDD" id="cd03196">
    <property type="entry name" value="GST_C_5"/>
    <property type="match status" value="1"/>
</dbReference>
<evidence type="ECO:0000313" key="3">
    <source>
        <dbReference type="EMBL" id="GGG60152.1"/>
    </source>
</evidence>
<dbReference type="PANTHER" id="PTHR43968:SF6">
    <property type="entry name" value="GLUTATHIONE S-TRANSFERASE OMEGA"/>
    <property type="match status" value="1"/>
</dbReference>
<evidence type="ECO:0000313" key="4">
    <source>
        <dbReference type="Proteomes" id="UP000627715"/>
    </source>
</evidence>
<dbReference type="InterPro" id="IPR040079">
    <property type="entry name" value="Glutathione_S-Trfase"/>
</dbReference>
<name>A0A917GY73_9GAMM</name>
<dbReference type="Pfam" id="PF13417">
    <property type="entry name" value="GST_N_3"/>
    <property type="match status" value="1"/>
</dbReference>
<feature type="domain" description="GST N-terminal" evidence="1">
    <location>
        <begin position="1"/>
        <end position="82"/>
    </location>
</feature>
<reference evidence="3" key="1">
    <citation type="journal article" date="2014" name="Int. J. Syst. Evol. Microbiol.">
        <title>Complete genome sequence of Corynebacterium casei LMG S-19264T (=DSM 44701T), isolated from a smear-ripened cheese.</title>
        <authorList>
            <consortium name="US DOE Joint Genome Institute (JGI-PGF)"/>
            <person name="Walter F."/>
            <person name="Albersmeier A."/>
            <person name="Kalinowski J."/>
            <person name="Ruckert C."/>
        </authorList>
    </citation>
    <scope>NUCLEOTIDE SEQUENCE</scope>
    <source>
        <strain evidence="3">CGMCC 1.15425</strain>
    </source>
</reference>
<dbReference type="PANTHER" id="PTHR43968">
    <property type="match status" value="1"/>
</dbReference>
<organism evidence="3 4">
    <name type="scientific">Pseudohongiella nitratireducens</name>
    <dbReference type="NCBI Taxonomy" id="1768907"/>
    <lineage>
        <taxon>Bacteria</taxon>
        <taxon>Pseudomonadati</taxon>
        <taxon>Pseudomonadota</taxon>
        <taxon>Gammaproteobacteria</taxon>
        <taxon>Pseudomonadales</taxon>
        <taxon>Pseudohongiellaceae</taxon>
        <taxon>Pseudohongiella</taxon>
    </lineage>
</organism>
<accession>A0A917GY73</accession>
<dbReference type="SFLD" id="SFLDS00019">
    <property type="entry name" value="Glutathione_Transferase_(cytos"/>
    <property type="match status" value="1"/>
</dbReference>
<dbReference type="OrthoDB" id="9782992at2"/>
<dbReference type="AlphaFoldDB" id="A0A917GY73"/>
<dbReference type="EMBL" id="BMIY01000006">
    <property type="protein sequence ID" value="GGG60152.1"/>
    <property type="molecule type" value="Genomic_DNA"/>
</dbReference>
<dbReference type="Proteomes" id="UP000627715">
    <property type="component" value="Unassembled WGS sequence"/>
</dbReference>
<dbReference type="InterPro" id="IPR010987">
    <property type="entry name" value="Glutathione-S-Trfase_C-like"/>
</dbReference>
<protein>
    <submittedName>
        <fullName evidence="3">Glutathione S-transferase</fullName>
    </submittedName>
</protein>
<comment type="caution">
    <text evidence="3">The sequence shown here is derived from an EMBL/GenBank/DDBJ whole genome shotgun (WGS) entry which is preliminary data.</text>
</comment>
<dbReference type="GO" id="GO:0005737">
    <property type="term" value="C:cytoplasm"/>
    <property type="evidence" value="ECO:0007669"/>
    <property type="project" value="TreeGrafter"/>
</dbReference>
<proteinExistence type="predicted"/>